<dbReference type="STRING" id="1093900.A0A507ASF8"/>
<feature type="transmembrane region" description="Helical" evidence="6">
    <location>
        <begin position="6"/>
        <end position="26"/>
    </location>
</feature>
<evidence type="ECO:0000256" key="5">
    <source>
        <dbReference type="SAM" id="MobiDB-lite"/>
    </source>
</evidence>
<feature type="region of interest" description="Disordered" evidence="5">
    <location>
        <begin position="268"/>
        <end position="288"/>
    </location>
</feature>
<dbReference type="PANTHER" id="PTHR14856">
    <property type="entry name" value="PQ-LOOP REPEAT-CONTAINING PROTEIN 1-LIKE PROTEIN"/>
    <property type="match status" value="1"/>
</dbReference>
<dbReference type="GO" id="GO:0042147">
    <property type="term" value="P:retrograde transport, endosome to Golgi"/>
    <property type="evidence" value="ECO:0007669"/>
    <property type="project" value="TreeGrafter"/>
</dbReference>
<evidence type="ECO:0000256" key="1">
    <source>
        <dbReference type="ARBA" id="ARBA00004141"/>
    </source>
</evidence>
<dbReference type="Pfam" id="PF04193">
    <property type="entry name" value="PQ-loop"/>
    <property type="match status" value="1"/>
</dbReference>
<proteinExistence type="predicted"/>
<name>A0A507ASF8_9PEZI</name>
<accession>A0A507ASF8</accession>
<dbReference type="RefSeq" id="XP_030991347.1">
    <property type="nucleotide sequence ID" value="XM_031144038.1"/>
</dbReference>
<dbReference type="InParanoid" id="A0A507ASF8"/>
<evidence type="ECO:0000256" key="6">
    <source>
        <dbReference type="SAM" id="Phobius"/>
    </source>
</evidence>
<comment type="subcellular location">
    <subcellularLocation>
        <location evidence="1">Membrane</location>
        <topology evidence="1">Multi-pass membrane protein</topology>
    </subcellularLocation>
</comment>
<dbReference type="EMBL" id="SKBQ01000064">
    <property type="protein sequence ID" value="TPX09636.1"/>
    <property type="molecule type" value="Genomic_DNA"/>
</dbReference>
<dbReference type="Gene3D" id="1.20.1280.290">
    <property type="match status" value="2"/>
</dbReference>
<keyword evidence="3 6" id="KW-1133">Transmembrane helix</keyword>
<dbReference type="PANTHER" id="PTHR14856:SF9">
    <property type="entry name" value="PQ-LOOP REPEAT-CONTAINING PROTEIN 1"/>
    <property type="match status" value="1"/>
</dbReference>
<dbReference type="GeneID" id="41976556"/>
<dbReference type="FunCoup" id="A0A507ASF8">
    <property type="interactions" value="35"/>
</dbReference>
<feature type="transmembrane region" description="Helical" evidence="6">
    <location>
        <begin position="133"/>
        <end position="155"/>
    </location>
</feature>
<evidence type="ECO:0008006" key="9">
    <source>
        <dbReference type="Google" id="ProtNLM"/>
    </source>
</evidence>
<evidence type="ECO:0000256" key="2">
    <source>
        <dbReference type="ARBA" id="ARBA00022692"/>
    </source>
</evidence>
<evidence type="ECO:0000256" key="3">
    <source>
        <dbReference type="ARBA" id="ARBA00022989"/>
    </source>
</evidence>
<organism evidence="7 8">
    <name type="scientific">Thyridium curvatum</name>
    <dbReference type="NCBI Taxonomy" id="1093900"/>
    <lineage>
        <taxon>Eukaryota</taxon>
        <taxon>Fungi</taxon>
        <taxon>Dikarya</taxon>
        <taxon>Ascomycota</taxon>
        <taxon>Pezizomycotina</taxon>
        <taxon>Sordariomycetes</taxon>
        <taxon>Sordariomycetidae</taxon>
        <taxon>Thyridiales</taxon>
        <taxon>Thyridiaceae</taxon>
        <taxon>Thyridium</taxon>
    </lineage>
</organism>
<dbReference type="GO" id="GO:0005768">
    <property type="term" value="C:endosome"/>
    <property type="evidence" value="ECO:0007669"/>
    <property type="project" value="TreeGrafter"/>
</dbReference>
<protein>
    <recommendedName>
        <fullName evidence="9">PQ-loop repeat-containing protein 1</fullName>
    </recommendedName>
</protein>
<gene>
    <name evidence="7" type="ORF">E0L32_009109</name>
</gene>
<dbReference type="InterPro" id="IPR052241">
    <property type="entry name" value="SLC66/Scramblase_ANY1"/>
</dbReference>
<keyword evidence="2 6" id="KW-0812">Transmembrane</keyword>
<evidence type="ECO:0000313" key="7">
    <source>
        <dbReference type="EMBL" id="TPX09636.1"/>
    </source>
</evidence>
<dbReference type="GO" id="GO:0045332">
    <property type="term" value="P:phospholipid translocation"/>
    <property type="evidence" value="ECO:0007669"/>
    <property type="project" value="TreeGrafter"/>
</dbReference>
<dbReference type="GO" id="GO:0005802">
    <property type="term" value="C:trans-Golgi network"/>
    <property type="evidence" value="ECO:0007669"/>
    <property type="project" value="TreeGrafter"/>
</dbReference>
<evidence type="ECO:0000313" key="8">
    <source>
        <dbReference type="Proteomes" id="UP000319257"/>
    </source>
</evidence>
<dbReference type="GO" id="GO:0016020">
    <property type="term" value="C:membrane"/>
    <property type="evidence" value="ECO:0007669"/>
    <property type="project" value="UniProtKB-SubCell"/>
</dbReference>
<dbReference type="AlphaFoldDB" id="A0A507ASF8"/>
<evidence type="ECO:0000256" key="4">
    <source>
        <dbReference type="ARBA" id="ARBA00023136"/>
    </source>
</evidence>
<reference evidence="7 8" key="1">
    <citation type="submission" date="2019-06" db="EMBL/GenBank/DDBJ databases">
        <title>Draft genome sequence of the filamentous fungus Phialemoniopsis curvata isolated from diesel fuel.</title>
        <authorList>
            <person name="Varaljay V.A."/>
            <person name="Lyon W.J."/>
            <person name="Crouch A.L."/>
            <person name="Drake C.E."/>
            <person name="Hollomon J.M."/>
            <person name="Nadeau L.J."/>
            <person name="Nunn H.S."/>
            <person name="Stevenson B.S."/>
            <person name="Bojanowski C.L."/>
            <person name="Crookes-Goodson W.J."/>
        </authorList>
    </citation>
    <scope>NUCLEOTIDE SEQUENCE [LARGE SCALE GENOMIC DNA]</scope>
    <source>
        <strain evidence="7 8">D216</strain>
    </source>
</reference>
<keyword evidence="8" id="KW-1185">Reference proteome</keyword>
<dbReference type="InterPro" id="IPR006603">
    <property type="entry name" value="PQ-loop_rpt"/>
</dbReference>
<feature type="transmembrane region" description="Helical" evidence="6">
    <location>
        <begin position="38"/>
        <end position="58"/>
    </location>
</feature>
<keyword evidence="4 6" id="KW-0472">Membrane</keyword>
<dbReference type="Proteomes" id="UP000319257">
    <property type="component" value="Unassembled WGS sequence"/>
</dbReference>
<sequence length="288" mass="32269">MLQWLKAFAGYVAPIFLIMSPVLSYSDQALSMHRNKSSAGFSLDIPLIMLVASFFRVFYYPGARFDTALLIQSFLMIIMQVLLLKIALDHRAPPASKGGEAALPFAGVQDGAWEAKRPYGFWQWRSPKPYWQFLLYMFITLTALELVLGPFHGIYPFYSSLIGYIGLSVEATLPIPQIMKNARSRSVKGFRFSVVASWLAGDAMKMYWFFTSPTQIPWAFKLSGMFQAGCDAFLGIQYFMYGDSTTPVRGQDVPMGWAASYEPKPGYISGRATPTGRRTSASEKRGLD</sequence>
<feature type="transmembrane region" description="Helical" evidence="6">
    <location>
        <begin position="70"/>
        <end position="88"/>
    </location>
</feature>
<dbReference type="GO" id="GO:0005829">
    <property type="term" value="C:cytosol"/>
    <property type="evidence" value="ECO:0007669"/>
    <property type="project" value="GOC"/>
</dbReference>
<dbReference type="OrthoDB" id="292213at2759"/>
<dbReference type="SMART" id="SM00679">
    <property type="entry name" value="CTNS"/>
    <property type="match status" value="2"/>
</dbReference>
<comment type="caution">
    <text evidence="7">The sequence shown here is derived from an EMBL/GenBank/DDBJ whole genome shotgun (WGS) entry which is preliminary data.</text>
</comment>